<reference evidence="2 3" key="1">
    <citation type="journal article" date="2017" name="Chemistry">
        <title>Isolation, Biosynthesis and Chemical Modifications of Rubterolones A-F: Rare Tropolone Alkaloids from Actinomadura sp. 5-2.</title>
        <authorList>
            <person name="Guo H."/>
            <person name="Benndorf R."/>
            <person name="Leichnitz D."/>
            <person name="Klassen J.L."/>
            <person name="Vollmers J."/>
            <person name="Gorls H."/>
            <person name="Steinacker M."/>
            <person name="Weigel C."/>
            <person name="Dahse H.M."/>
            <person name="Kaster A.K."/>
            <person name="de Beer Z.W."/>
            <person name="Poulsen M."/>
            <person name="Beemelmanns C."/>
        </authorList>
    </citation>
    <scope>NUCLEOTIDE SEQUENCE [LARGE SCALE GENOMIC DNA]</scope>
    <source>
        <strain evidence="2 3">5-2</strain>
    </source>
</reference>
<comment type="caution">
    <text evidence="2">The sequence shown here is derived from an EMBL/GenBank/DDBJ whole genome shotgun (WGS) entry which is preliminary data.</text>
</comment>
<dbReference type="RefSeq" id="WP_103562400.1">
    <property type="nucleotide sequence ID" value="NZ_MTBP01000001.1"/>
</dbReference>
<evidence type="ECO:0000313" key="3">
    <source>
        <dbReference type="Proteomes" id="UP000242367"/>
    </source>
</evidence>
<evidence type="ECO:0000256" key="1">
    <source>
        <dbReference type="SAM" id="Phobius"/>
    </source>
</evidence>
<keyword evidence="1" id="KW-0812">Transmembrane</keyword>
<keyword evidence="1" id="KW-1133">Transmembrane helix</keyword>
<gene>
    <name evidence="2" type="ORF">BTM25_20210</name>
</gene>
<keyword evidence="3" id="KW-1185">Reference proteome</keyword>
<feature type="transmembrane region" description="Helical" evidence="1">
    <location>
        <begin position="17"/>
        <end position="40"/>
    </location>
</feature>
<dbReference type="AlphaFoldDB" id="A0A2P4URD0"/>
<protein>
    <submittedName>
        <fullName evidence="2">Uncharacterized protein</fullName>
    </submittedName>
</protein>
<dbReference type="EMBL" id="MTBP01000001">
    <property type="protein sequence ID" value="POM27605.1"/>
    <property type="molecule type" value="Genomic_DNA"/>
</dbReference>
<keyword evidence="1" id="KW-0472">Membrane</keyword>
<sequence>MPDVPAAFELPSAGRAALFPTVTVLAWLSVACLFASAVLALAGRPYAAFGCGLAGTVLPAAAVAAGRALRRSGLARLVLDARGLRSVTAAGDACWTVAWDELADVVVGPGVLSLFPFEGFAARHPEMAGLWAGDGAYRVLFSHRLRSWRELRAAVDAFAPHLRRGPDGPATPAGSLGAGRYGVSRLLLRAEPVASPGRRPAEVVAAVAALAGWGAALSGHQAERAVHAAHASGAVDVGRLLLVGLGPLLLAALLWRVWAGAPTAVWALAVYGRNVGAALTAALLLIHAVTRAVAAALARTPGPGPSGGDLLLWAGTPLLVVAGALLHRRRVWAWVRVRP</sequence>
<evidence type="ECO:0000313" key="2">
    <source>
        <dbReference type="EMBL" id="POM27605.1"/>
    </source>
</evidence>
<dbReference type="Proteomes" id="UP000242367">
    <property type="component" value="Unassembled WGS sequence"/>
</dbReference>
<proteinExistence type="predicted"/>
<organism evidence="2 3">
    <name type="scientific">Actinomadura rubteroloni</name>
    <dbReference type="NCBI Taxonomy" id="1926885"/>
    <lineage>
        <taxon>Bacteria</taxon>
        <taxon>Bacillati</taxon>
        <taxon>Actinomycetota</taxon>
        <taxon>Actinomycetes</taxon>
        <taxon>Streptosporangiales</taxon>
        <taxon>Thermomonosporaceae</taxon>
        <taxon>Actinomadura</taxon>
    </lineage>
</organism>
<feature type="transmembrane region" description="Helical" evidence="1">
    <location>
        <begin position="46"/>
        <end position="66"/>
    </location>
</feature>
<accession>A0A2P4URD0</accession>
<feature type="transmembrane region" description="Helical" evidence="1">
    <location>
        <begin position="310"/>
        <end position="327"/>
    </location>
</feature>
<name>A0A2P4URD0_9ACTN</name>
<feature type="transmembrane region" description="Helical" evidence="1">
    <location>
        <begin position="278"/>
        <end position="298"/>
    </location>
</feature>